<dbReference type="EMBL" id="VSSQ01041334">
    <property type="protein sequence ID" value="MPM94749.1"/>
    <property type="molecule type" value="Genomic_DNA"/>
</dbReference>
<evidence type="ECO:0000256" key="4">
    <source>
        <dbReference type="ARBA" id="ARBA00023237"/>
    </source>
</evidence>
<proteinExistence type="predicted"/>
<sequence length="133" mass="15490">MNEAYGPDTDPDNFGLTAKDAVLTVRSRAGFKSDDQFLNGVTTKESMREKIKNERRIELSFEEQRYFDVRRWMDGDRLNQPVTGIRIIQNGNTLDYSNFIVDDLRKFSPHMYLHPIPLNEIKISPQIVQNPGW</sequence>
<keyword evidence="2" id="KW-0732">Signal</keyword>
<gene>
    <name evidence="6" type="ORF">SDC9_141897</name>
</gene>
<dbReference type="SUPFAM" id="SSF48452">
    <property type="entry name" value="TPR-like"/>
    <property type="match status" value="1"/>
</dbReference>
<evidence type="ECO:0000256" key="1">
    <source>
        <dbReference type="ARBA" id="ARBA00004442"/>
    </source>
</evidence>
<evidence type="ECO:0000313" key="6">
    <source>
        <dbReference type="EMBL" id="MPM94749.1"/>
    </source>
</evidence>
<organism evidence="6">
    <name type="scientific">bioreactor metagenome</name>
    <dbReference type="NCBI Taxonomy" id="1076179"/>
    <lineage>
        <taxon>unclassified sequences</taxon>
        <taxon>metagenomes</taxon>
        <taxon>ecological metagenomes</taxon>
    </lineage>
</organism>
<dbReference type="Gene3D" id="1.25.40.390">
    <property type="match status" value="1"/>
</dbReference>
<reference evidence="6" key="1">
    <citation type="submission" date="2019-08" db="EMBL/GenBank/DDBJ databases">
        <authorList>
            <person name="Kucharzyk K."/>
            <person name="Murdoch R.W."/>
            <person name="Higgins S."/>
            <person name="Loffler F."/>
        </authorList>
    </citation>
    <scope>NUCLEOTIDE SEQUENCE</scope>
</reference>
<dbReference type="Pfam" id="PF07980">
    <property type="entry name" value="SusD_RagB"/>
    <property type="match status" value="1"/>
</dbReference>
<evidence type="ECO:0000256" key="2">
    <source>
        <dbReference type="ARBA" id="ARBA00022729"/>
    </source>
</evidence>
<name>A0A645DZQ8_9ZZZZ</name>
<comment type="caution">
    <text evidence="6">The sequence shown here is derived from an EMBL/GenBank/DDBJ whole genome shotgun (WGS) entry which is preliminary data.</text>
</comment>
<dbReference type="InterPro" id="IPR012944">
    <property type="entry name" value="SusD_RagB_dom"/>
</dbReference>
<accession>A0A645DZQ8</accession>
<dbReference type="InterPro" id="IPR011990">
    <property type="entry name" value="TPR-like_helical_dom_sf"/>
</dbReference>
<evidence type="ECO:0000256" key="3">
    <source>
        <dbReference type="ARBA" id="ARBA00023136"/>
    </source>
</evidence>
<dbReference type="AlphaFoldDB" id="A0A645DZQ8"/>
<comment type="subcellular location">
    <subcellularLocation>
        <location evidence="1">Cell outer membrane</location>
    </subcellularLocation>
</comment>
<feature type="domain" description="RagB/SusD" evidence="5">
    <location>
        <begin position="13"/>
        <end position="133"/>
    </location>
</feature>
<keyword evidence="4" id="KW-0998">Cell outer membrane</keyword>
<keyword evidence="3" id="KW-0472">Membrane</keyword>
<protein>
    <recommendedName>
        <fullName evidence="5">RagB/SusD domain-containing protein</fullName>
    </recommendedName>
</protein>
<dbReference type="GO" id="GO:0009279">
    <property type="term" value="C:cell outer membrane"/>
    <property type="evidence" value="ECO:0007669"/>
    <property type="project" value="UniProtKB-SubCell"/>
</dbReference>
<evidence type="ECO:0000259" key="5">
    <source>
        <dbReference type="Pfam" id="PF07980"/>
    </source>
</evidence>